<name>A0A1B2HM17_9PSEU</name>
<proteinExistence type="predicted"/>
<accession>A0A1B2HM17</accession>
<feature type="transmembrane region" description="Helical" evidence="1">
    <location>
        <begin position="7"/>
        <end position="26"/>
    </location>
</feature>
<keyword evidence="3" id="KW-1185">Reference proteome</keyword>
<evidence type="ECO:0000313" key="3">
    <source>
        <dbReference type="Proteomes" id="UP000093053"/>
    </source>
</evidence>
<dbReference type="InterPro" id="IPR036465">
    <property type="entry name" value="vWFA_dom_sf"/>
</dbReference>
<protein>
    <recommendedName>
        <fullName evidence="4">VWFA domain-containing protein</fullName>
    </recommendedName>
</protein>
<dbReference type="AlphaFoldDB" id="A0A1B2HM17"/>
<gene>
    <name evidence="2" type="ORF">BBK82_24425</name>
</gene>
<reference evidence="2 3" key="1">
    <citation type="submission" date="2016-07" db="EMBL/GenBank/DDBJ databases">
        <title>Complete genome sequence of the Lentzea guizhouensis DHS C013.</title>
        <authorList>
            <person name="Cao C."/>
        </authorList>
    </citation>
    <scope>NUCLEOTIDE SEQUENCE [LARGE SCALE GENOMIC DNA]</scope>
    <source>
        <strain evidence="2 3">DHS C013</strain>
    </source>
</reference>
<dbReference type="OrthoDB" id="3680186at2"/>
<dbReference type="Gene3D" id="3.40.50.410">
    <property type="entry name" value="von Willebrand factor, type A domain"/>
    <property type="match status" value="1"/>
</dbReference>
<evidence type="ECO:0000313" key="2">
    <source>
        <dbReference type="EMBL" id="ANZ38740.1"/>
    </source>
</evidence>
<evidence type="ECO:0008006" key="4">
    <source>
        <dbReference type="Google" id="ProtNLM"/>
    </source>
</evidence>
<sequence>MKRWLPVGVTVVVVLGLISGGLVWFLTPAHRTTFLIDSSESADFRDVAEAVSSAASNMSDDDALALRRFGGTCDAPNTEELVTPGTGQAARIGDTARAITPAGQPTLLSGVLAAIDDFARTYPFRGSETNRIVVVARGGADACGKNADEIRTIIKEHTERAGVRIDFRFVGHKLTPEQAKVLNAIAQATEARATRFTKDTAELVTTMKEVSVPASLVAQEVVLPKSPCEQVTPDALKALYRPEPGTVFADIKCAQDRYAFGQLRSTTIESNEMPVLFEFKDGAWQAVRAQTDMPCGEVPVDVWKELAFHCVGAEPVVCRDRAPRVQDLSGGWLGCGAAMDIAGRYRAAIDAGQAQGQGLFWDSGEWSCSWPYEESGAHVAAPLRCTQTSDGRMAVEIWSQY</sequence>
<dbReference type="Proteomes" id="UP000093053">
    <property type="component" value="Chromosome"/>
</dbReference>
<dbReference type="RefSeq" id="WP_065917086.1">
    <property type="nucleotide sequence ID" value="NZ_CP016793.1"/>
</dbReference>
<evidence type="ECO:0000256" key="1">
    <source>
        <dbReference type="SAM" id="Phobius"/>
    </source>
</evidence>
<keyword evidence="1" id="KW-0812">Transmembrane</keyword>
<dbReference type="EMBL" id="CP016793">
    <property type="protein sequence ID" value="ANZ38740.1"/>
    <property type="molecule type" value="Genomic_DNA"/>
</dbReference>
<keyword evidence="1" id="KW-0472">Membrane</keyword>
<dbReference type="SUPFAM" id="SSF53300">
    <property type="entry name" value="vWA-like"/>
    <property type="match status" value="1"/>
</dbReference>
<organism evidence="2 3">
    <name type="scientific">Lentzea guizhouensis</name>
    <dbReference type="NCBI Taxonomy" id="1586287"/>
    <lineage>
        <taxon>Bacteria</taxon>
        <taxon>Bacillati</taxon>
        <taxon>Actinomycetota</taxon>
        <taxon>Actinomycetes</taxon>
        <taxon>Pseudonocardiales</taxon>
        <taxon>Pseudonocardiaceae</taxon>
        <taxon>Lentzea</taxon>
    </lineage>
</organism>
<keyword evidence="1" id="KW-1133">Transmembrane helix</keyword>
<dbReference type="STRING" id="1586287.BBK82_24425"/>
<dbReference type="KEGG" id="led:BBK82_24425"/>